<dbReference type="AlphaFoldDB" id="A0A0C3KCI4"/>
<reference evidence="1 2" key="1">
    <citation type="submission" date="2014-04" db="EMBL/GenBank/DDBJ databases">
        <authorList>
            <consortium name="DOE Joint Genome Institute"/>
            <person name="Kuo A."/>
            <person name="Kohler A."/>
            <person name="Costa M.D."/>
            <person name="Nagy L.G."/>
            <person name="Floudas D."/>
            <person name="Copeland A."/>
            <person name="Barry K.W."/>
            <person name="Cichocki N."/>
            <person name="Veneault-Fourrey C."/>
            <person name="LaButti K."/>
            <person name="Lindquist E.A."/>
            <person name="Lipzen A."/>
            <person name="Lundell T."/>
            <person name="Morin E."/>
            <person name="Murat C."/>
            <person name="Sun H."/>
            <person name="Tunlid A."/>
            <person name="Henrissat B."/>
            <person name="Grigoriev I.V."/>
            <person name="Hibbett D.S."/>
            <person name="Martin F."/>
            <person name="Nordberg H.P."/>
            <person name="Cantor M.N."/>
            <person name="Hua S.X."/>
        </authorList>
    </citation>
    <scope>NUCLEOTIDE SEQUENCE [LARGE SCALE GENOMIC DNA]</scope>
    <source>
        <strain evidence="1 2">Marx 270</strain>
    </source>
</reference>
<evidence type="ECO:0000313" key="1">
    <source>
        <dbReference type="EMBL" id="KIO07322.1"/>
    </source>
</evidence>
<proteinExistence type="predicted"/>
<accession>A0A0C3KCI4</accession>
<evidence type="ECO:0000313" key="2">
    <source>
        <dbReference type="Proteomes" id="UP000054217"/>
    </source>
</evidence>
<name>A0A0C3KCI4_PISTI</name>
<organism evidence="1 2">
    <name type="scientific">Pisolithus tinctorius Marx 270</name>
    <dbReference type="NCBI Taxonomy" id="870435"/>
    <lineage>
        <taxon>Eukaryota</taxon>
        <taxon>Fungi</taxon>
        <taxon>Dikarya</taxon>
        <taxon>Basidiomycota</taxon>
        <taxon>Agaricomycotina</taxon>
        <taxon>Agaricomycetes</taxon>
        <taxon>Agaricomycetidae</taxon>
        <taxon>Boletales</taxon>
        <taxon>Sclerodermatineae</taxon>
        <taxon>Pisolithaceae</taxon>
        <taxon>Pisolithus</taxon>
    </lineage>
</organism>
<sequence length="71" mass="7939">MARGSTSTEALGKLHSSLAESAHPRFIGRRLILPCVDHSIKIYLYNIAPARANSRTLRTPMSRNPDTFEMI</sequence>
<dbReference type="HOGENOM" id="CLU_2741049_0_0_1"/>
<dbReference type="OrthoDB" id="10462433at2759"/>
<reference evidence="2" key="2">
    <citation type="submission" date="2015-01" db="EMBL/GenBank/DDBJ databases">
        <title>Evolutionary Origins and Diversification of the Mycorrhizal Mutualists.</title>
        <authorList>
            <consortium name="DOE Joint Genome Institute"/>
            <consortium name="Mycorrhizal Genomics Consortium"/>
            <person name="Kohler A."/>
            <person name="Kuo A."/>
            <person name="Nagy L.G."/>
            <person name="Floudas D."/>
            <person name="Copeland A."/>
            <person name="Barry K.W."/>
            <person name="Cichocki N."/>
            <person name="Veneault-Fourrey C."/>
            <person name="LaButti K."/>
            <person name="Lindquist E.A."/>
            <person name="Lipzen A."/>
            <person name="Lundell T."/>
            <person name="Morin E."/>
            <person name="Murat C."/>
            <person name="Riley R."/>
            <person name="Ohm R."/>
            <person name="Sun H."/>
            <person name="Tunlid A."/>
            <person name="Henrissat B."/>
            <person name="Grigoriev I.V."/>
            <person name="Hibbett D.S."/>
            <person name="Martin F."/>
        </authorList>
    </citation>
    <scope>NUCLEOTIDE SEQUENCE [LARGE SCALE GENOMIC DNA]</scope>
    <source>
        <strain evidence="2">Marx 270</strain>
    </source>
</reference>
<dbReference type="InParanoid" id="A0A0C3KCI4"/>
<dbReference type="EMBL" id="KN831960">
    <property type="protein sequence ID" value="KIO07322.1"/>
    <property type="molecule type" value="Genomic_DNA"/>
</dbReference>
<gene>
    <name evidence="1" type="ORF">M404DRAFT_998082</name>
</gene>
<keyword evidence="2" id="KW-1185">Reference proteome</keyword>
<protein>
    <submittedName>
        <fullName evidence="1">Uncharacterized protein</fullName>
    </submittedName>
</protein>
<dbReference type="Proteomes" id="UP000054217">
    <property type="component" value="Unassembled WGS sequence"/>
</dbReference>